<evidence type="ECO:0000259" key="1">
    <source>
        <dbReference type="Pfam" id="PF04236"/>
    </source>
</evidence>
<dbReference type="Proteomes" id="UP000663874">
    <property type="component" value="Unassembled WGS sequence"/>
</dbReference>
<comment type="caution">
    <text evidence="2">The sequence shown here is derived from an EMBL/GenBank/DDBJ whole genome shotgun (WGS) entry which is preliminary data.</text>
</comment>
<feature type="non-terminal residue" evidence="2">
    <location>
        <position position="1"/>
    </location>
</feature>
<evidence type="ECO:0000313" key="3">
    <source>
        <dbReference type="Proteomes" id="UP000663874"/>
    </source>
</evidence>
<dbReference type="AlphaFoldDB" id="A0A820E0W8"/>
<accession>A0A820E0W8</accession>
<reference evidence="2" key="1">
    <citation type="submission" date="2021-02" db="EMBL/GenBank/DDBJ databases">
        <authorList>
            <person name="Nowell W R."/>
        </authorList>
    </citation>
    <scope>NUCLEOTIDE SEQUENCE</scope>
</reference>
<sequence length="401" mass="47340">TDHSDLKNRFTLEEMENIIEWVDEHPNARFATISNRFRKIKSMNYITKLREYIENDGTRLEKLKQINAFMFDEFYLKRTIEKEALHGTDLELYAIQKARELNWDTFKANAQNWTENKRTLISKYSSHQILNSDHCSFQQEYVPPRTLSFTDERTTEVAVKKKYNITHPYTVQPVTSANSHLLDKFLLILQEKENTFGTRVQQNLIIPPNVVVRASKSGKSSDEKHHAFLNEVLRPLVGKKFLLFLDAWKTQTDLTKFRAVFPNQDSQLLIFPEGSTGYIQPQDLSLFRSWRFIHEKIEHYTHINRTEITLSDRQYFINMHSVIHNQLSAPQFKNLIKNGFIQAQITNETNGHIEKPKDVCLKFYDLYCSVNNCNERTLLMCAWCKQALCYYHLIEDLHLHL</sequence>
<dbReference type="Pfam" id="PF04236">
    <property type="entry name" value="Transp_Tc5_C"/>
    <property type="match status" value="1"/>
</dbReference>
<evidence type="ECO:0000313" key="2">
    <source>
        <dbReference type="EMBL" id="CAF4239420.1"/>
    </source>
</evidence>
<protein>
    <recommendedName>
        <fullName evidence="1">Transposase Tc5 C-terminal domain-containing protein</fullName>
    </recommendedName>
</protein>
<name>A0A820E0W8_9BILA</name>
<dbReference type="InterPro" id="IPR007350">
    <property type="entry name" value="Transposase_Tc5_C"/>
</dbReference>
<feature type="domain" description="Transposase Tc5 C-terminal" evidence="1">
    <location>
        <begin position="351"/>
        <end position="398"/>
    </location>
</feature>
<gene>
    <name evidence="2" type="ORF">FNK824_LOCUS38092</name>
</gene>
<dbReference type="EMBL" id="CAJOBE010020826">
    <property type="protein sequence ID" value="CAF4239420.1"/>
    <property type="molecule type" value="Genomic_DNA"/>
</dbReference>
<organism evidence="2 3">
    <name type="scientific">Rotaria sordida</name>
    <dbReference type="NCBI Taxonomy" id="392033"/>
    <lineage>
        <taxon>Eukaryota</taxon>
        <taxon>Metazoa</taxon>
        <taxon>Spiralia</taxon>
        <taxon>Gnathifera</taxon>
        <taxon>Rotifera</taxon>
        <taxon>Eurotatoria</taxon>
        <taxon>Bdelloidea</taxon>
        <taxon>Philodinida</taxon>
        <taxon>Philodinidae</taxon>
        <taxon>Rotaria</taxon>
    </lineage>
</organism>
<proteinExistence type="predicted"/>